<dbReference type="EMBL" id="WNWS01000025">
    <property type="protein sequence ID" value="KAE9986839.1"/>
    <property type="molecule type" value="Genomic_DNA"/>
</dbReference>
<keyword evidence="5" id="KW-1185">Reference proteome</keyword>
<dbReference type="Proteomes" id="UP000490939">
    <property type="component" value="Unassembled WGS sequence"/>
</dbReference>
<protein>
    <recommendedName>
        <fullName evidence="6">Cyanovirin-N domain-containing protein</fullName>
    </recommendedName>
</protein>
<keyword evidence="1" id="KW-0732">Signal</keyword>
<name>A0A8H3VH56_VENIN</name>
<proteinExistence type="predicted"/>
<gene>
    <name evidence="2" type="ORF">EG327_007775</name>
    <name evidence="3" type="ORF">EG328_004558</name>
</gene>
<evidence type="ECO:0000313" key="4">
    <source>
        <dbReference type="Proteomes" id="UP000447873"/>
    </source>
</evidence>
<organism evidence="3 4">
    <name type="scientific">Venturia inaequalis</name>
    <name type="common">Apple scab fungus</name>
    <dbReference type="NCBI Taxonomy" id="5025"/>
    <lineage>
        <taxon>Eukaryota</taxon>
        <taxon>Fungi</taxon>
        <taxon>Dikarya</taxon>
        <taxon>Ascomycota</taxon>
        <taxon>Pezizomycotina</taxon>
        <taxon>Dothideomycetes</taxon>
        <taxon>Pleosporomycetidae</taxon>
        <taxon>Venturiales</taxon>
        <taxon>Venturiaceae</taxon>
        <taxon>Venturia</taxon>
    </lineage>
</organism>
<dbReference type="EMBL" id="WNWR01000474">
    <property type="protein sequence ID" value="KAE9977308.1"/>
    <property type="molecule type" value="Genomic_DNA"/>
</dbReference>
<comment type="caution">
    <text evidence="3">The sequence shown here is derived from an EMBL/GenBank/DDBJ whole genome shotgun (WGS) entry which is preliminary data.</text>
</comment>
<reference evidence="3 4" key="1">
    <citation type="submission" date="2018-12" db="EMBL/GenBank/DDBJ databases">
        <title>Venturia inaequalis Genome Resource.</title>
        <authorList>
            <person name="Lichtner F.J."/>
        </authorList>
    </citation>
    <scope>NUCLEOTIDE SEQUENCE [LARGE SCALE GENOMIC DNA]</scope>
    <source>
        <strain evidence="3 4">120213</strain>
        <strain evidence="2 5">DMI_063113</strain>
    </source>
</reference>
<evidence type="ECO:0008006" key="6">
    <source>
        <dbReference type="Google" id="ProtNLM"/>
    </source>
</evidence>
<sequence>MYLSLLTGLSLLATQTLAQVAGCGSGTRSGTANWKSGGNCNRQGNTFHCPGGGYIDLLAGKVALHGTTKDITVNVHCPGVNALFWCHPGKWQTFNLAECNFGRAMSVELVNE</sequence>
<evidence type="ECO:0000313" key="5">
    <source>
        <dbReference type="Proteomes" id="UP000490939"/>
    </source>
</evidence>
<feature type="signal peptide" evidence="1">
    <location>
        <begin position="1"/>
        <end position="18"/>
    </location>
</feature>
<evidence type="ECO:0000256" key="1">
    <source>
        <dbReference type="SAM" id="SignalP"/>
    </source>
</evidence>
<dbReference type="Proteomes" id="UP000447873">
    <property type="component" value="Unassembled WGS sequence"/>
</dbReference>
<evidence type="ECO:0000313" key="3">
    <source>
        <dbReference type="EMBL" id="KAE9986839.1"/>
    </source>
</evidence>
<dbReference type="AlphaFoldDB" id="A0A8H3VH56"/>
<accession>A0A8H3VH56</accession>
<feature type="chain" id="PRO_5044690873" description="Cyanovirin-N domain-containing protein" evidence="1">
    <location>
        <begin position="19"/>
        <end position="112"/>
    </location>
</feature>
<evidence type="ECO:0000313" key="2">
    <source>
        <dbReference type="EMBL" id="KAE9977308.1"/>
    </source>
</evidence>